<dbReference type="GO" id="GO:0032259">
    <property type="term" value="P:methylation"/>
    <property type="evidence" value="ECO:0007669"/>
    <property type="project" value="UniProtKB-KW"/>
</dbReference>
<dbReference type="OrthoDB" id="1523883at2759"/>
<sequence>MDGKNSNTNNADDPYSYTQNSEYQKELVDTAKDMVNKLIHEKLDIEDSSVNFPNTFRIADLGCSVGLNTFFAVQNIIEAIELKFKSKQQNPQIPEFHVFFNDLTSNDFNTLFRNLPPSTSRGYFAAGVPGSFHGRLFPDVSLHFVHCSSSLHWLSRVPEEVTNRDSIAWNKGRIHYTGPEKEVREAYSVQFRKDMEVFLTARALELVGGGLMVLIVSGVQDGVLPSETSIGMGFDVLGSCLEDMAKMGRVSQEKVDSFNLPFYYSSPKELKALIETNGYFDIVKLEKMATPMRHEIPNLQICTMHLRAIIRGLIEEHFGDEIIEELFDRHIKKLANSTFIFSKESRKEANFLVFLKRKVTD</sequence>
<name>A0A5J5C0R1_9ASTE</name>
<keyword evidence="3" id="KW-0808">Transferase</keyword>
<evidence type="ECO:0000313" key="6">
    <source>
        <dbReference type="EMBL" id="KAA8547760.1"/>
    </source>
</evidence>
<reference evidence="6 7" key="1">
    <citation type="submission" date="2019-09" db="EMBL/GenBank/DDBJ databases">
        <title>A chromosome-level genome assembly of the Chinese tupelo Nyssa sinensis.</title>
        <authorList>
            <person name="Yang X."/>
            <person name="Kang M."/>
            <person name="Yang Y."/>
            <person name="Xiong H."/>
            <person name="Wang M."/>
            <person name="Zhang Z."/>
            <person name="Wang Z."/>
            <person name="Wu H."/>
            <person name="Ma T."/>
            <person name="Liu J."/>
            <person name="Xi Z."/>
        </authorList>
    </citation>
    <scope>NUCLEOTIDE SEQUENCE [LARGE SCALE GENOMIC DNA]</scope>
    <source>
        <strain evidence="6">J267</strain>
        <tissue evidence="6">Leaf</tissue>
    </source>
</reference>
<evidence type="ECO:0000256" key="3">
    <source>
        <dbReference type="ARBA" id="ARBA00022679"/>
    </source>
</evidence>
<gene>
    <name evidence="6" type="ORF">F0562_004189</name>
</gene>
<proteinExistence type="inferred from homology"/>
<dbReference type="InterPro" id="IPR042086">
    <property type="entry name" value="MeTrfase_capping"/>
</dbReference>
<keyword evidence="2" id="KW-0489">Methyltransferase</keyword>
<dbReference type="GO" id="GO:0046872">
    <property type="term" value="F:metal ion binding"/>
    <property type="evidence" value="ECO:0007669"/>
    <property type="project" value="UniProtKB-KW"/>
</dbReference>
<evidence type="ECO:0000256" key="1">
    <source>
        <dbReference type="ARBA" id="ARBA00007967"/>
    </source>
</evidence>
<organism evidence="6 7">
    <name type="scientific">Nyssa sinensis</name>
    <dbReference type="NCBI Taxonomy" id="561372"/>
    <lineage>
        <taxon>Eukaryota</taxon>
        <taxon>Viridiplantae</taxon>
        <taxon>Streptophyta</taxon>
        <taxon>Embryophyta</taxon>
        <taxon>Tracheophyta</taxon>
        <taxon>Spermatophyta</taxon>
        <taxon>Magnoliopsida</taxon>
        <taxon>eudicotyledons</taxon>
        <taxon>Gunneridae</taxon>
        <taxon>Pentapetalae</taxon>
        <taxon>asterids</taxon>
        <taxon>Cornales</taxon>
        <taxon>Nyssaceae</taxon>
        <taxon>Nyssa</taxon>
    </lineage>
</organism>
<evidence type="ECO:0000256" key="4">
    <source>
        <dbReference type="ARBA" id="ARBA00022723"/>
    </source>
</evidence>
<keyword evidence="5" id="KW-0460">Magnesium</keyword>
<evidence type="ECO:0008006" key="8">
    <source>
        <dbReference type="Google" id="ProtNLM"/>
    </source>
</evidence>
<dbReference type="PANTHER" id="PTHR31009">
    <property type="entry name" value="S-ADENOSYL-L-METHIONINE:CARBOXYL METHYLTRANSFERASE FAMILY PROTEIN"/>
    <property type="match status" value="1"/>
</dbReference>
<dbReference type="Pfam" id="PF03492">
    <property type="entry name" value="Methyltransf_7"/>
    <property type="match status" value="1"/>
</dbReference>
<evidence type="ECO:0000313" key="7">
    <source>
        <dbReference type="Proteomes" id="UP000325577"/>
    </source>
</evidence>
<dbReference type="GO" id="GO:0008168">
    <property type="term" value="F:methyltransferase activity"/>
    <property type="evidence" value="ECO:0007669"/>
    <property type="project" value="UniProtKB-KW"/>
</dbReference>
<protein>
    <recommendedName>
        <fullName evidence="8">S-adenosylmethionine-dependent methyltransferase</fullName>
    </recommendedName>
</protein>
<evidence type="ECO:0000256" key="5">
    <source>
        <dbReference type="ARBA" id="ARBA00022842"/>
    </source>
</evidence>
<keyword evidence="4" id="KW-0479">Metal-binding</keyword>
<dbReference type="Gene3D" id="1.10.1200.270">
    <property type="entry name" value="Methyltransferase, alpha-helical capping domain"/>
    <property type="match status" value="1"/>
</dbReference>
<dbReference type="InterPro" id="IPR005299">
    <property type="entry name" value="MeTrfase_7"/>
</dbReference>
<keyword evidence="7" id="KW-1185">Reference proteome</keyword>
<comment type="similarity">
    <text evidence="1">Belongs to the methyltransferase superfamily. Type-7 methyltransferase family.</text>
</comment>
<dbReference type="AlphaFoldDB" id="A0A5J5C0R1"/>
<dbReference type="Gene3D" id="3.40.50.150">
    <property type="entry name" value="Vaccinia Virus protein VP39"/>
    <property type="match status" value="1"/>
</dbReference>
<dbReference type="EMBL" id="CM018032">
    <property type="protein sequence ID" value="KAA8547760.1"/>
    <property type="molecule type" value="Genomic_DNA"/>
</dbReference>
<dbReference type="SUPFAM" id="SSF53335">
    <property type="entry name" value="S-adenosyl-L-methionine-dependent methyltransferases"/>
    <property type="match status" value="1"/>
</dbReference>
<dbReference type="InterPro" id="IPR029063">
    <property type="entry name" value="SAM-dependent_MTases_sf"/>
</dbReference>
<accession>A0A5J5C0R1</accession>
<dbReference type="Proteomes" id="UP000325577">
    <property type="component" value="Linkage Group LG1"/>
</dbReference>
<evidence type="ECO:0000256" key="2">
    <source>
        <dbReference type="ARBA" id="ARBA00022603"/>
    </source>
</evidence>